<dbReference type="AlphaFoldDB" id="A0A101FHH6"/>
<evidence type="ECO:0000313" key="4">
    <source>
        <dbReference type="EMBL" id="KUK37145.1"/>
    </source>
</evidence>
<reference evidence="5" key="1">
    <citation type="journal article" date="2015" name="MBio">
        <title>Genome-Resolved Metagenomic Analysis Reveals Roles for Candidate Phyla and Other Microbial Community Members in Biogeochemical Transformations in Oil Reservoirs.</title>
        <authorList>
            <person name="Hu P."/>
            <person name="Tom L."/>
            <person name="Singh A."/>
            <person name="Thomas B.C."/>
            <person name="Baker B.J."/>
            <person name="Piceno Y.M."/>
            <person name="Andersen G.L."/>
            <person name="Banfield J.F."/>
        </authorList>
    </citation>
    <scope>NUCLEOTIDE SEQUENCE [LARGE SCALE GENOMIC DNA]</scope>
</reference>
<evidence type="ECO:0000256" key="1">
    <source>
        <dbReference type="ARBA" id="ARBA00001933"/>
    </source>
</evidence>
<dbReference type="Gene3D" id="3.40.640.10">
    <property type="entry name" value="Type I PLP-dependent aspartate aminotransferase-like (Major domain)"/>
    <property type="match status" value="1"/>
</dbReference>
<dbReference type="InterPro" id="IPR015424">
    <property type="entry name" value="PyrdxlP-dep_Trfase"/>
</dbReference>
<dbReference type="InterPro" id="IPR015421">
    <property type="entry name" value="PyrdxlP-dep_Trfase_major"/>
</dbReference>
<dbReference type="FunFam" id="3.40.640.10:FF:000004">
    <property type="entry name" value="Acetylornithine aminotransferase"/>
    <property type="match status" value="1"/>
</dbReference>
<dbReference type="CDD" id="cd00610">
    <property type="entry name" value="OAT_like"/>
    <property type="match status" value="1"/>
</dbReference>
<comment type="caution">
    <text evidence="4">The sequence shown here is derived from an EMBL/GenBank/DDBJ whole genome shotgun (WGS) entry which is preliminary data.</text>
</comment>
<evidence type="ECO:0000256" key="3">
    <source>
        <dbReference type="RuleBase" id="RU003560"/>
    </source>
</evidence>
<sequence length="462" mass="50403">MKAGETKLIGLQEALQLERKKISSLYKQYANPGLATMLGLLNFDKKFVRAEGARVWDDKGDEYLDFLGGYGALNFGHNHPRIVEAVQQAAELPNLLQAALGTLYAALAHNLAQITPGELSRSFFGNSGAEAVEGALKLARAATGRKRIIYCEGSFHGKTLGALSVTGKGKYQDPFRPLIPGCESVPYGSAEALEDKLKEGDAAAFIVEPIQGEGGVYVPEPGYLKRAREICSRYGTLLIIDEIQTGFARTGTLFACEQEGVVPDIMCLGKSLGGGIMPISAFTTTEEIWDRAFGGFERCTLHTSTFGGNARACAAGIAAIQVMLEDKLDAEAREKGAYLMQGMKELQQKYPSFIKEVRGRGLLIGVEFNRFSGGILNRVTGGRLEKIVDEYLAALVAGELMNRYHIITAYTLNNPNVIRFEPPLIVSREQLDYLLEALDDIFKKHRSIWGLLLAGGKNILLK</sequence>
<proteinExistence type="inferred from homology"/>
<dbReference type="PROSITE" id="PS00600">
    <property type="entry name" value="AA_TRANSFER_CLASS_3"/>
    <property type="match status" value="1"/>
</dbReference>
<name>A0A101FHH6_9THEO</name>
<keyword evidence="2 3" id="KW-0663">Pyridoxal phosphate</keyword>
<organism evidence="4 5">
    <name type="scientific">Thermacetogenium phaeum</name>
    <dbReference type="NCBI Taxonomy" id="85874"/>
    <lineage>
        <taxon>Bacteria</taxon>
        <taxon>Bacillati</taxon>
        <taxon>Bacillota</taxon>
        <taxon>Clostridia</taxon>
        <taxon>Thermoanaerobacterales</taxon>
        <taxon>Thermoanaerobacteraceae</taxon>
        <taxon>Thermacetogenium</taxon>
    </lineage>
</organism>
<comment type="similarity">
    <text evidence="3">Belongs to the class-III pyridoxal-phosphate-dependent aminotransferase family.</text>
</comment>
<dbReference type="InterPro" id="IPR049704">
    <property type="entry name" value="Aminotrans_3_PPA_site"/>
</dbReference>
<gene>
    <name evidence="4" type="ORF">XD66_0149</name>
</gene>
<evidence type="ECO:0000313" key="5">
    <source>
        <dbReference type="Proteomes" id="UP000053326"/>
    </source>
</evidence>
<comment type="cofactor">
    <cofactor evidence="1">
        <name>pyridoxal 5'-phosphate</name>
        <dbReference type="ChEBI" id="CHEBI:597326"/>
    </cofactor>
</comment>
<dbReference type="InterPro" id="IPR050103">
    <property type="entry name" value="Class-III_PLP-dep_AT"/>
</dbReference>
<evidence type="ECO:0000256" key="2">
    <source>
        <dbReference type="ARBA" id="ARBA00022898"/>
    </source>
</evidence>
<dbReference type="GO" id="GO:0030170">
    <property type="term" value="F:pyridoxal phosphate binding"/>
    <property type="evidence" value="ECO:0007669"/>
    <property type="project" value="InterPro"/>
</dbReference>
<dbReference type="GO" id="GO:0008483">
    <property type="term" value="F:transaminase activity"/>
    <property type="evidence" value="ECO:0007669"/>
    <property type="project" value="UniProtKB-KW"/>
</dbReference>
<accession>A0A101FHH6</accession>
<dbReference type="SUPFAM" id="SSF53383">
    <property type="entry name" value="PLP-dependent transferases"/>
    <property type="match status" value="1"/>
</dbReference>
<dbReference type="InterPro" id="IPR015422">
    <property type="entry name" value="PyrdxlP-dep_Trfase_small"/>
</dbReference>
<keyword evidence="4" id="KW-0032">Aminotransferase</keyword>
<dbReference type="EMBL" id="LGFO01000008">
    <property type="protein sequence ID" value="KUK37145.1"/>
    <property type="molecule type" value="Genomic_DNA"/>
</dbReference>
<dbReference type="PANTHER" id="PTHR11986">
    <property type="entry name" value="AMINOTRANSFERASE CLASS III"/>
    <property type="match status" value="1"/>
</dbReference>
<dbReference type="Pfam" id="PF00202">
    <property type="entry name" value="Aminotran_3"/>
    <property type="match status" value="1"/>
</dbReference>
<dbReference type="PIRSF" id="PIRSF000521">
    <property type="entry name" value="Transaminase_4ab_Lys_Orn"/>
    <property type="match status" value="1"/>
</dbReference>
<dbReference type="PATRIC" id="fig|85874.4.peg.1052"/>
<dbReference type="GO" id="GO:0042802">
    <property type="term" value="F:identical protein binding"/>
    <property type="evidence" value="ECO:0007669"/>
    <property type="project" value="TreeGrafter"/>
</dbReference>
<dbReference type="Proteomes" id="UP000053326">
    <property type="component" value="Unassembled WGS sequence"/>
</dbReference>
<protein>
    <submittedName>
        <fullName evidence="4">Ornithine/acetylornithine aminotransferase ArgD</fullName>
    </submittedName>
</protein>
<keyword evidence="4" id="KW-0808">Transferase</keyword>
<dbReference type="InterPro" id="IPR005814">
    <property type="entry name" value="Aminotrans_3"/>
</dbReference>
<dbReference type="PANTHER" id="PTHR11986:SF121">
    <property type="entry name" value="BLR3010 PROTEIN"/>
    <property type="match status" value="1"/>
</dbReference>
<dbReference type="Gene3D" id="3.90.1150.10">
    <property type="entry name" value="Aspartate Aminotransferase, domain 1"/>
    <property type="match status" value="1"/>
</dbReference>